<keyword evidence="3" id="KW-1185">Reference proteome</keyword>
<evidence type="ECO:0000313" key="3">
    <source>
        <dbReference type="Proteomes" id="UP000036700"/>
    </source>
</evidence>
<dbReference type="EMBL" id="CP011568">
    <property type="protein sequence ID" value="AKJ67341.1"/>
    <property type="molecule type" value="Genomic_DNA"/>
</dbReference>
<dbReference type="AlphaFoldDB" id="A0A0G3ERK2"/>
<gene>
    <name evidence="2" type="ORF">ABW99_02945</name>
</gene>
<reference evidence="3" key="1">
    <citation type="submission" date="2015-06" db="EMBL/GenBank/DDBJ databases">
        <authorList>
            <person name="Lim Y.L."/>
            <person name="Ee R."/>
            <person name="Yong D."/>
            <person name="How K.Y."/>
            <person name="Yin W.F."/>
            <person name="Chan K.G."/>
        </authorList>
    </citation>
    <scope>NUCLEOTIDE SEQUENCE [LARGE SCALE GENOMIC DNA]</scope>
    <source>
        <strain evidence="3">DSM 25325</strain>
    </source>
</reference>
<dbReference type="Proteomes" id="UP000036700">
    <property type="component" value="Chromosome"/>
</dbReference>
<dbReference type="SUPFAM" id="SSF53335">
    <property type="entry name" value="S-adenosyl-L-methionine-dependent methyltransferases"/>
    <property type="match status" value="1"/>
</dbReference>
<protein>
    <submittedName>
        <fullName evidence="2">Spermidine synthase</fullName>
    </submittedName>
</protein>
<sequence>MTPLIKKKSIEAQAFAGDARPRYSPRFAPVTFSEQGGVRYLHFGTEWVQGAMRLSKPDRIELEYAQQMMAWLLFLQSPRHVVQLGLGAAALTKFCHRYLPGTRVSAVELNPAVVVAARSMFGLPDDDRRLQVLEMDAWDYVTDPARHASADVLQIDLYDATARGPVLDTPAFYKACRSVLRSPGVLSVNLFGDHDSFPKNIRRLRAAFDGRVLVFPEVHEGNVVALAFNGPPLQVGWDQLELRARGLTQSTGLPALRWVKGLKAANAFASDLCEV</sequence>
<dbReference type="KEGG" id="ptx:ABW99_02945"/>
<evidence type="ECO:0000313" key="2">
    <source>
        <dbReference type="EMBL" id="AKJ67341.1"/>
    </source>
</evidence>
<keyword evidence="1" id="KW-0620">Polyamine biosynthesis</keyword>
<dbReference type="GO" id="GO:0006596">
    <property type="term" value="P:polyamine biosynthetic process"/>
    <property type="evidence" value="ECO:0007669"/>
    <property type="project" value="UniProtKB-KW"/>
</dbReference>
<dbReference type="OrthoDB" id="117774at2"/>
<dbReference type="PATRIC" id="fig|445709.3.peg.636"/>
<organism evidence="2 3">
    <name type="scientific">Pandoraea thiooxydans</name>
    <dbReference type="NCBI Taxonomy" id="445709"/>
    <lineage>
        <taxon>Bacteria</taxon>
        <taxon>Pseudomonadati</taxon>
        <taxon>Pseudomonadota</taxon>
        <taxon>Betaproteobacteria</taxon>
        <taxon>Burkholderiales</taxon>
        <taxon>Burkholderiaceae</taxon>
        <taxon>Pandoraea</taxon>
    </lineage>
</organism>
<dbReference type="Gene3D" id="3.40.50.150">
    <property type="entry name" value="Vaccinia Virus protein VP39"/>
    <property type="match status" value="1"/>
</dbReference>
<dbReference type="RefSeq" id="WP_047212877.1">
    <property type="nucleotide sequence ID" value="NZ_CP011568.3"/>
</dbReference>
<dbReference type="PANTHER" id="PTHR43317">
    <property type="entry name" value="THERMOSPERMINE SYNTHASE ACAULIS5"/>
    <property type="match status" value="1"/>
</dbReference>
<dbReference type="STRING" id="445709.ABW99_02945"/>
<accession>A0A0G3ERK2</accession>
<evidence type="ECO:0000256" key="1">
    <source>
        <dbReference type="ARBA" id="ARBA00023115"/>
    </source>
</evidence>
<proteinExistence type="predicted"/>
<dbReference type="PANTHER" id="PTHR43317:SF1">
    <property type="entry name" value="THERMOSPERMINE SYNTHASE ACAULIS5"/>
    <property type="match status" value="1"/>
</dbReference>
<name>A0A0G3ERK2_9BURK</name>
<dbReference type="InterPro" id="IPR029063">
    <property type="entry name" value="SAM-dependent_MTases_sf"/>
</dbReference>